<organism evidence="2 3">
    <name type="scientific">Sinimarinibacterium flocculans</name>
    <dbReference type="NCBI Taxonomy" id="985250"/>
    <lineage>
        <taxon>Bacteria</taxon>
        <taxon>Pseudomonadati</taxon>
        <taxon>Pseudomonadota</taxon>
        <taxon>Gammaproteobacteria</taxon>
        <taxon>Nevskiales</taxon>
        <taxon>Nevskiaceae</taxon>
        <taxon>Sinimarinibacterium</taxon>
    </lineage>
</organism>
<dbReference type="PROSITE" id="PS51257">
    <property type="entry name" value="PROKAR_LIPOPROTEIN"/>
    <property type="match status" value="1"/>
</dbReference>
<evidence type="ECO:0000256" key="1">
    <source>
        <dbReference type="SAM" id="SignalP"/>
    </source>
</evidence>
<evidence type="ECO:0000313" key="2">
    <source>
        <dbReference type="EMBL" id="PXV69462.1"/>
    </source>
</evidence>
<keyword evidence="3" id="KW-1185">Reference proteome</keyword>
<gene>
    <name evidence="2" type="ORF">C8D93_10335</name>
</gene>
<dbReference type="OrthoDB" id="7066154at2"/>
<feature type="signal peptide" evidence="1">
    <location>
        <begin position="1"/>
        <end position="26"/>
    </location>
</feature>
<dbReference type="EMBL" id="QICN01000003">
    <property type="protein sequence ID" value="PXV69462.1"/>
    <property type="molecule type" value="Genomic_DNA"/>
</dbReference>
<dbReference type="AlphaFoldDB" id="A0A318EBI9"/>
<accession>A0A318EBI9</accession>
<reference evidence="2 3" key="1">
    <citation type="submission" date="2018-04" db="EMBL/GenBank/DDBJ databases">
        <title>Genomic Encyclopedia of Type Strains, Phase IV (KMG-IV): sequencing the most valuable type-strain genomes for metagenomic binning, comparative biology and taxonomic classification.</title>
        <authorList>
            <person name="Goeker M."/>
        </authorList>
    </citation>
    <scope>NUCLEOTIDE SEQUENCE [LARGE SCALE GENOMIC DNA]</scope>
    <source>
        <strain evidence="2 3">DSM 104150</strain>
    </source>
</reference>
<protein>
    <recommendedName>
        <fullName evidence="4">META domain-containing protein</fullName>
    </recommendedName>
</protein>
<evidence type="ECO:0008006" key="4">
    <source>
        <dbReference type="Google" id="ProtNLM"/>
    </source>
</evidence>
<comment type="caution">
    <text evidence="2">The sequence shown here is derived from an EMBL/GenBank/DDBJ whole genome shotgun (WGS) entry which is preliminary data.</text>
</comment>
<feature type="chain" id="PRO_5016377639" description="META domain-containing protein" evidence="1">
    <location>
        <begin position="27"/>
        <end position="270"/>
    </location>
</feature>
<keyword evidence="1" id="KW-0732">Signal</keyword>
<dbReference type="Proteomes" id="UP000248330">
    <property type="component" value="Unassembled WGS sequence"/>
</dbReference>
<proteinExistence type="predicted"/>
<sequence>MRPTSRTKPLSALLPALLLTACGSQIDSIDVPVVRPPSPAPAGIYTGTLSSVAAARSIPVTALVNAERIFAFDADGDFIAGGRYETGDRDLAWQARAFERSEPPPAEDEEEASEQVRILAITAEGGFDPEERILMSYAASVEGSSGVVDSGNISWGYSESQYERRSDLPLVAGTWVNEDDFGTPTASFGISEGGDLFGQDADGCNYSGRLSLIDQPYNLYGASLQVQCAGSATARLESGLATLRHDGDDVTLVIVTTSAANATLFQLNPG</sequence>
<evidence type="ECO:0000313" key="3">
    <source>
        <dbReference type="Proteomes" id="UP000248330"/>
    </source>
</evidence>
<dbReference type="RefSeq" id="WP_110264406.1">
    <property type="nucleotide sequence ID" value="NZ_CAKZQT010000021.1"/>
</dbReference>
<name>A0A318EBI9_9GAMM</name>